<keyword evidence="1" id="KW-0614">Plasmid</keyword>
<evidence type="ECO:0000313" key="2">
    <source>
        <dbReference type="Proteomes" id="UP000078468"/>
    </source>
</evidence>
<name>A0A191VAQ3_9ACTN</name>
<gene>
    <name evidence="1" type="ORF">Spa2297_34095</name>
</gene>
<dbReference type="EMBL" id="CP015867">
    <property type="protein sequence ID" value="ANJ12104.1"/>
    <property type="molecule type" value="Genomic_DNA"/>
</dbReference>
<dbReference type="KEGG" id="spav:Spa2297_34095"/>
<organism evidence="1 2">
    <name type="scientific">Streptomyces parvulus</name>
    <dbReference type="NCBI Taxonomy" id="146923"/>
    <lineage>
        <taxon>Bacteria</taxon>
        <taxon>Bacillati</taxon>
        <taxon>Actinomycetota</taxon>
        <taxon>Actinomycetes</taxon>
        <taxon>Kitasatosporales</taxon>
        <taxon>Streptomycetaceae</taxon>
        <taxon>Streptomyces</taxon>
    </lineage>
</organism>
<dbReference type="Proteomes" id="UP000078468">
    <property type="component" value="Plasmid pspa1"/>
</dbReference>
<reference evidence="1 2" key="1">
    <citation type="submission" date="2016-05" db="EMBL/GenBank/DDBJ databases">
        <title>Non-Contiguous Finished Genome Sequence of Streptomyces parvulus 2297 Integrated Site-Specifically with Actinophage R4.</title>
        <authorList>
            <person name="Nishizawa T."/>
            <person name="Miura T."/>
            <person name="Harada C."/>
            <person name="Guo Y."/>
            <person name="Narisawa K."/>
            <person name="Ohta H."/>
            <person name="Takahashi H."/>
            <person name="Shirai M."/>
        </authorList>
    </citation>
    <scope>NUCLEOTIDE SEQUENCE [LARGE SCALE GENOMIC DNA]</scope>
    <source>
        <strain evidence="1 2">2297</strain>
        <plasmid evidence="2">pspa1</plasmid>
    </source>
</reference>
<dbReference type="GeneID" id="91309938"/>
<proteinExistence type="predicted"/>
<protein>
    <submittedName>
        <fullName evidence="1">Uncharacterized protein</fullName>
    </submittedName>
</protein>
<dbReference type="RefSeq" id="WP_064732432.1">
    <property type="nucleotide sequence ID" value="NZ_BMRX01000028.1"/>
</dbReference>
<evidence type="ECO:0000313" key="1">
    <source>
        <dbReference type="EMBL" id="ANJ12104.1"/>
    </source>
</evidence>
<accession>A0A191VAQ3</accession>
<sequence>MPLRIDDRITLIDRRPPGRVHSLHRDIENGRPGVRYRLPCGRTLEERMRWAYLSDIATVNDRTTDYALRYPIPDELYPQPSDERALLTRPPLEQVSRRLYESTALEAKLRRVPVPEVFDPAQEEDLCNGMVGIDVEMRFRMYVLPGEQDDATAVRDAFEHWLQREYGPRRHGVVAPR</sequence>
<dbReference type="AlphaFoldDB" id="A0A191VAQ3"/>
<geneLocation type="plasmid" evidence="2">
    <name>pspa1</name>
</geneLocation>